<dbReference type="Pfam" id="PF00241">
    <property type="entry name" value="Cofilin_ADF"/>
    <property type="match status" value="1"/>
</dbReference>
<evidence type="ECO:0000256" key="5">
    <source>
        <dbReference type="ARBA" id="ARBA00032427"/>
    </source>
</evidence>
<dbReference type="GO" id="GO:0003779">
    <property type="term" value="F:actin binding"/>
    <property type="evidence" value="ECO:0007669"/>
    <property type="project" value="UniProtKB-KW"/>
</dbReference>
<sequence>MASLEEWQGRPSAEAGNASGIGSLVTGRLGQQGGLGLQRRSKWISVGVVLVLPFLGSEFDSGVPVVDHSDGFVPWPDDSAHVRFPSKCSASPSRYHRHHLLTLYHPSPSLLPFARASFINMSSGVKVSQECLDKFQELKLGKKIKYIIYSLNDKNTEIIVQNTSTSSSYDDFLAELPPTECRYAIYDFEYEKGDAGKRNKICFFSWSPDDAKIKPKMVFASSKDALRKALVGISAEIQGTDFSEVSYEVVLDKVSRSTF</sequence>
<dbReference type="Gene3D" id="3.40.20.10">
    <property type="entry name" value="Severin"/>
    <property type="match status" value="1"/>
</dbReference>
<proteinExistence type="inferred from homology"/>
<name>A0A0F7S1T2_9BASI</name>
<dbReference type="CDD" id="cd11286">
    <property type="entry name" value="ADF_cofilin_like"/>
    <property type="match status" value="1"/>
</dbReference>
<evidence type="ECO:0000259" key="7">
    <source>
        <dbReference type="PROSITE" id="PS51263"/>
    </source>
</evidence>
<dbReference type="GO" id="GO:0030042">
    <property type="term" value="P:actin filament depolymerization"/>
    <property type="evidence" value="ECO:0007669"/>
    <property type="project" value="InterPro"/>
</dbReference>
<organism evidence="8 9">
    <name type="scientific">Sporisorium scitamineum</name>
    <dbReference type="NCBI Taxonomy" id="49012"/>
    <lineage>
        <taxon>Eukaryota</taxon>
        <taxon>Fungi</taxon>
        <taxon>Dikarya</taxon>
        <taxon>Basidiomycota</taxon>
        <taxon>Ustilaginomycotina</taxon>
        <taxon>Ustilaginomycetes</taxon>
        <taxon>Ustilaginales</taxon>
        <taxon>Ustilaginaceae</taxon>
        <taxon>Sporisorium</taxon>
    </lineage>
</organism>
<evidence type="ECO:0000256" key="2">
    <source>
        <dbReference type="ARBA" id="ARBA00006844"/>
    </source>
</evidence>
<keyword evidence="4" id="KW-0009">Actin-binding</keyword>
<accession>A0A0F7S1T2</accession>
<evidence type="ECO:0000256" key="1">
    <source>
        <dbReference type="ARBA" id="ARBA00004109"/>
    </source>
</evidence>
<gene>
    <name evidence="8" type="primary">SSCI71010.1</name>
</gene>
<dbReference type="Proteomes" id="UP000242770">
    <property type="component" value="Unassembled WGS sequence"/>
</dbReference>
<evidence type="ECO:0000256" key="6">
    <source>
        <dbReference type="SAM" id="MobiDB-lite"/>
    </source>
</evidence>
<evidence type="ECO:0000256" key="4">
    <source>
        <dbReference type="ARBA" id="ARBA00023203"/>
    </source>
</evidence>
<dbReference type="InterPro" id="IPR002108">
    <property type="entry name" value="ADF-H"/>
</dbReference>
<comment type="subcellular location">
    <subcellularLocation>
        <location evidence="1">Nucleus matrix</location>
    </subcellularLocation>
</comment>
<dbReference type="GO" id="GO:0016363">
    <property type="term" value="C:nuclear matrix"/>
    <property type="evidence" value="ECO:0007669"/>
    <property type="project" value="UniProtKB-SubCell"/>
</dbReference>
<dbReference type="STRING" id="49012.A0A0F7S1T2"/>
<dbReference type="AlphaFoldDB" id="A0A0F7S1T2"/>
<dbReference type="EMBL" id="CCFA01004271">
    <property type="protein sequence ID" value="CDS01638.1"/>
    <property type="molecule type" value="Genomic_DNA"/>
</dbReference>
<comment type="similarity">
    <text evidence="2">Belongs to the actin-binding proteins ADF family.</text>
</comment>
<keyword evidence="9" id="KW-1185">Reference proteome</keyword>
<dbReference type="PROSITE" id="PS51263">
    <property type="entry name" value="ADF_H"/>
    <property type="match status" value="1"/>
</dbReference>
<protein>
    <recommendedName>
        <fullName evidence="3">Cofilin</fullName>
    </recommendedName>
    <alternativeName>
        <fullName evidence="5">Actin-depolymerizing factor 1</fullName>
    </alternativeName>
</protein>
<dbReference type="InterPro" id="IPR017904">
    <property type="entry name" value="ADF/Cofilin"/>
</dbReference>
<reference evidence="9" key="1">
    <citation type="submission" date="2014-06" db="EMBL/GenBank/DDBJ databases">
        <authorList>
            <person name="Berkman P.J."/>
        </authorList>
    </citation>
    <scope>NUCLEOTIDE SEQUENCE [LARGE SCALE GENOMIC DNA]</scope>
</reference>
<dbReference type="PANTHER" id="PTHR11913">
    <property type="entry name" value="COFILIN-RELATED"/>
    <property type="match status" value="1"/>
</dbReference>
<feature type="region of interest" description="Disordered" evidence="6">
    <location>
        <begin position="1"/>
        <end position="21"/>
    </location>
</feature>
<dbReference type="SUPFAM" id="SSF55753">
    <property type="entry name" value="Actin depolymerizing proteins"/>
    <property type="match status" value="1"/>
</dbReference>
<dbReference type="GO" id="GO:0015629">
    <property type="term" value="C:actin cytoskeleton"/>
    <property type="evidence" value="ECO:0007669"/>
    <property type="project" value="InterPro"/>
</dbReference>
<evidence type="ECO:0000256" key="3">
    <source>
        <dbReference type="ARBA" id="ARBA00015630"/>
    </source>
</evidence>
<dbReference type="InterPro" id="IPR029006">
    <property type="entry name" value="ADF-H/Gelsolin-like_dom_sf"/>
</dbReference>
<evidence type="ECO:0000313" key="8">
    <source>
        <dbReference type="EMBL" id="CDS01638.1"/>
    </source>
</evidence>
<dbReference type="SMART" id="SM00102">
    <property type="entry name" value="ADF"/>
    <property type="match status" value="1"/>
</dbReference>
<feature type="domain" description="ADF-H" evidence="7">
    <location>
        <begin position="124"/>
        <end position="255"/>
    </location>
</feature>
<evidence type="ECO:0000313" key="9">
    <source>
        <dbReference type="Proteomes" id="UP000242770"/>
    </source>
</evidence>